<dbReference type="GO" id="GO:0016020">
    <property type="term" value="C:membrane"/>
    <property type="evidence" value="ECO:0007669"/>
    <property type="project" value="UniProtKB-SubCell"/>
</dbReference>
<dbReference type="PANTHER" id="PTHR32191">
    <property type="entry name" value="TETRASPANIN-8-RELATED"/>
    <property type="match status" value="1"/>
</dbReference>
<gene>
    <name evidence="7" type="ORF">ZIOFF_001339</name>
</gene>
<dbReference type="Proteomes" id="UP000734854">
    <property type="component" value="Unassembled WGS sequence"/>
</dbReference>
<proteinExistence type="inferred from homology"/>
<keyword evidence="8" id="KW-1185">Reference proteome</keyword>
<comment type="subcellular location">
    <subcellularLocation>
        <location evidence="1">Membrane</location>
        <topology evidence="1">Multi-pass membrane protein</topology>
    </subcellularLocation>
</comment>
<reference evidence="7 8" key="1">
    <citation type="submission" date="2020-08" db="EMBL/GenBank/DDBJ databases">
        <title>Plant Genome Project.</title>
        <authorList>
            <person name="Zhang R.-G."/>
        </authorList>
    </citation>
    <scope>NUCLEOTIDE SEQUENCE [LARGE SCALE GENOMIC DNA]</scope>
    <source>
        <tissue evidence="7">Rhizome</tissue>
    </source>
</reference>
<dbReference type="AlphaFoldDB" id="A0A8J5IM82"/>
<name>A0A8J5IM82_ZINOF</name>
<dbReference type="Pfam" id="PF00335">
    <property type="entry name" value="Tetraspanin"/>
    <property type="match status" value="1"/>
</dbReference>
<feature type="transmembrane region" description="Helical" evidence="6">
    <location>
        <begin position="232"/>
        <end position="252"/>
    </location>
</feature>
<evidence type="ECO:0000256" key="4">
    <source>
        <dbReference type="ARBA" id="ARBA00022989"/>
    </source>
</evidence>
<evidence type="ECO:0000313" key="8">
    <source>
        <dbReference type="Proteomes" id="UP000734854"/>
    </source>
</evidence>
<feature type="transmembrane region" description="Helical" evidence="6">
    <location>
        <begin position="72"/>
        <end position="95"/>
    </location>
</feature>
<organism evidence="7 8">
    <name type="scientific">Zingiber officinale</name>
    <name type="common">Ginger</name>
    <name type="synonym">Amomum zingiber</name>
    <dbReference type="NCBI Taxonomy" id="94328"/>
    <lineage>
        <taxon>Eukaryota</taxon>
        <taxon>Viridiplantae</taxon>
        <taxon>Streptophyta</taxon>
        <taxon>Embryophyta</taxon>
        <taxon>Tracheophyta</taxon>
        <taxon>Spermatophyta</taxon>
        <taxon>Magnoliopsida</taxon>
        <taxon>Liliopsida</taxon>
        <taxon>Zingiberales</taxon>
        <taxon>Zingiberaceae</taxon>
        <taxon>Zingiber</taxon>
    </lineage>
</organism>
<evidence type="ECO:0000313" key="7">
    <source>
        <dbReference type="EMBL" id="KAG6536288.1"/>
    </source>
</evidence>
<dbReference type="InterPro" id="IPR044991">
    <property type="entry name" value="TET_plant"/>
</dbReference>
<accession>A0A8J5IM82</accession>
<evidence type="ECO:0000256" key="5">
    <source>
        <dbReference type="ARBA" id="ARBA00023136"/>
    </source>
</evidence>
<keyword evidence="5 6" id="KW-0472">Membrane</keyword>
<sequence>MVLDHTLLAGINFLAVLLAVPVIVVGAWLSGQTPDSCVQLLQWPVLVLGIALLAVALAGFVGTFWRIPRLLLFHLAAMLLLVLALAGLVIFIYAVTANGSAHPATNRAYSEYELEDYSGWLRRRVEGRHRWERIRRCLSSTSACADLNQTYRSAEDFFAARLTPLQSGCCKPPTACGYTFVNPTYWISPISALAGADCTLWSNDQTVLCYGCSSCKAGLLADLRREWRKADVVLVITLVALVFVYAMACFAYRSAKTDQLFQRYKQGDAGGRQMH</sequence>
<comment type="similarity">
    <text evidence="2">Belongs to the tetraspanin (TM4SF) family.</text>
</comment>
<evidence type="ECO:0000256" key="3">
    <source>
        <dbReference type="ARBA" id="ARBA00022692"/>
    </source>
</evidence>
<feature type="transmembrane region" description="Helical" evidence="6">
    <location>
        <begin position="41"/>
        <end position="65"/>
    </location>
</feature>
<dbReference type="OrthoDB" id="664300at2759"/>
<evidence type="ECO:0000256" key="6">
    <source>
        <dbReference type="SAM" id="Phobius"/>
    </source>
</evidence>
<comment type="caution">
    <text evidence="7">The sequence shown here is derived from an EMBL/GenBank/DDBJ whole genome shotgun (WGS) entry which is preliminary data.</text>
</comment>
<evidence type="ECO:0000256" key="2">
    <source>
        <dbReference type="ARBA" id="ARBA00006840"/>
    </source>
</evidence>
<dbReference type="GO" id="GO:0009734">
    <property type="term" value="P:auxin-activated signaling pathway"/>
    <property type="evidence" value="ECO:0007669"/>
    <property type="project" value="InterPro"/>
</dbReference>
<evidence type="ECO:0000256" key="1">
    <source>
        <dbReference type="ARBA" id="ARBA00004141"/>
    </source>
</evidence>
<protein>
    <submittedName>
        <fullName evidence="7">Uncharacterized protein</fullName>
    </submittedName>
</protein>
<dbReference type="EMBL" id="JACMSC010000001">
    <property type="protein sequence ID" value="KAG6536288.1"/>
    <property type="molecule type" value="Genomic_DNA"/>
</dbReference>
<keyword evidence="3 6" id="KW-0812">Transmembrane</keyword>
<feature type="transmembrane region" description="Helical" evidence="6">
    <location>
        <begin position="7"/>
        <end position="29"/>
    </location>
</feature>
<dbReference type="InterPro" id="IPR018499">
    <property type="entry name" value="Tetraspanin/Peripherin"/>
</dbReference>
<keyword evidence="4 6" id="KW-1133">Transmembrane helix</keyword>